<dbReference type="AlphaFoldDB" id="A0A4Q0MM50"/>
<comment type="caution">
    <text evidence="3">The sequence shown here is derived from an EMBL/GenBank/DDBJ whole genome shotgun (WGS) entry which is preliminary data.</text>
</comment>
<feature type="compositionally biased region" description="Basic and acidic residues" evidence="1">
    <location>
        <begin position="32"/>
        <end position="45"/>
    </location>
</feature>
<keyword evidence="4" id="KW-1185">Reference proteome</keyword>
<sequence length="74" mass="7719">MTRFARTLRLALAVAVLGSVAGCDTMQSLNPFKEDEKPLPGERRPVAPVAPPPPNSVPQPLSGLPDVTSSANLA</sequence>
<reference evidence="3 4" key="1">
    <citation type="submission" date="2018-12" db="EMBL/GenBank/DDBJ databases">
        <title>bacterium Hansschlegelia zhihuaiae S113.</title>
        <authorList>
            <person name="He J."/>
        </authorList>
    </citation>
    <scope>NUCLEOTIDE SEQUENCE [LARGE SCALE GENOMIC DNA]</scope>
    <source>
        <strain evidence="3 4">S 113</strain>
    </source>
</reference>
<feature type="compositionally biased region" description="Pro residues" evidence="1">
    <location>
        <begin position="48"/>
        <end position="57"/>
    </location>
</feature>
<feature type="signal peptide" evidence="2">
    <location>
        <begin position="1"/>
        <end position="21"/>
    </location>
</feature>
<feature type="region of interest" description="Disordered" evidence="1">
    <location>
        <begin position="28"/>
        <end position="74"/>
    </location>
</feature>
<protein>
    <recommendedName>
        <fullName evidence="5">DUF3035 domain-containing protein</fullName>
    </recommendedName>
</protein>
<evidence type="ECO:0000256" key="1">
    <source>
        <dbReference type="SAM" id="MobiDB-lite"/>
    </source>
</evidence>
<evidence type="ECO:0000256" key="2">
    <source>
        <dbReference type="SAM" id="SignalP"/>
    </source>
</evidence>
<dbReference type="RefSeq" id="WP_128776445.1">
    <property type="nucleotide sequence ID" value="NZ_RYFI01000003.1"/>
</dbReference>
<gene>
    <name evidence="3" type="ORF">EK403_05310</name>
</gene>
<organism evidence="3 4">
    <name type="scientific">Hansschlegelia zhihuaiae</name>
    <dbReference type="NCBI Taxonomy" id="405005"/>
    <lineage>
        <taxon>Bacteria</taxon>
        <taxon>Pseudomonadati</taxon>
        <taxon>Pseudomonadota</taxon>
        <taxon>Alphaproteobacteria</taxon>
        <taxon>Hyphomicrobiales</taxon>
        <taxon>Methylopilaceae</taxon>
        <taxon>Hansschlegelia</taxon>
    </lineage>
</organism>
<evidence type="ECO:0000313" key="4">
    <source>
        <dbReference type="Proteomes" id="UP000289708"/>
    </source>
</evidence>
<name>A0A4Q0MM50_9HYPH</name>
<evidence type="ECO:0000313" key="3">
    <source>
        <dbReference type="EMBL" id="RXF74794.1"/>
    </source>
</evidence>
<dbReference type="Proteomes" id="UP000289708">
    <property type="component" value="Unassembled WGS sequence"/>
</dbReference>
<dbReference type="PROSITE" id="PS51257">
    <property type="entry name" value="PROKAR_LIPOPROTEIN"/>
    <property type="match status" value="1"/>
</dbReference>
<dbReference type="EMBL" id="RYFI01000003">
    <property type="protein sequence ID" value="RXF74794.1"/>
    <property type="molecule type" value="Genomic_DNA"/>
</dbReference>
<accession>A0A4Q0MM50</accession>
<keyword evidence="2" id="KW-0732">Signal</keyword>
<feature type="chain" id="PRO_5020221269" description="DUF3035 domain-containing protein" evidence="2">
    <location>
        <begin position="22"/>
        <end position="74"/>
    </location>
</feature>
<proteinExistence type="predicted"/>
<evidence type="ECO:0008006" key="5">
    <source>
        <dbReference type="Google" id="ProtNLM"/>
    </source>
</evidence>